<dbReference type="Gene3D" id="3.30.160.20">
    <property type="match status" value="1"/>
</dbReference>
<feature type="domain" description="S5 DRBM" evidence="10">
    <location>
        <begin position="4"/>
        <end position="67"/>
    </location>
</feature>
<dbReference type="PANTHER" id="PTHR48277:SF1">
    <property type="entry name" value="MITOCHONDRIAL RIBOSOMAL PROTEIN S5"/>
    <property type="match status" value="1"/>
</dbReference>
<dbReference type="InterPro" id="IPR020568">
    <property type="entry name" value="Ribosomal_Su5_D2-typ_SF"/>
</dbReference>
<keyword evidence="3" id="KW-0694">RNA-binding</keyword>
<evidence type="ECO:0000256" key="4">
    <source>
        <dbReference type="ARBA" id="ARBA00022980"/>
    </source>
</evidence>
<dbReference type="EMBL" id="SOIJ01000023">
    <property type="protein sequence ID" value="TET94239.1"/>
    <property type="molecule type" value="Genomic_DNA"/>
</dbReference>
<sequence>MGEIEERLIRVRRVFTVVKGGRTIGFNALMVVGDRNGRVGVALGKAKGLIEAIGKGRRKAERSLIYIFVKNNTISHQVIGKYEASRVLLKPACPGTGIIAGEAVRAVVELAGVKDILTKSLGSNNSLNVAKATLEGLKQLKDPQKVFELRKGKK</sequence>
<dbReference type="SUPFAM" id="SSF54768">
    <property type="entry name" value="dsRNA-binding domain-like"/>
    <property type="match status" value="1"/>
</dbReference>
<evidence type="ECO:0000313" key="11">
    <source>
        <dbReference type="EMBL" id="TET94239.1"/>
    </source>
</evidence>
<dbReference type="FunFam" id="3.30.230.10:FF:000002">
    <property type="entry name" value="30S ribosomal protein S5"/>
    <property type="match status" value="1"/>
</dbReference>
<name>A0A523YS63_UNCAE</name>
<dbReference type="InterPro" id="IPR018192">
    <property type="entry name" value="Ribosomal_uS5_N_CS"/>
</dbReference>
<keyword evidence="5 8" id="KW-0687">Ribonucleoprotein</keyword>
<dbReference type="GO" id="GO:0005737">
    <property type="term" value="C:cytoplasm"/>
    <property type="evidence" value="ECO:0007669"/>
    <property type="project" value="UniProtKB-ARBA"/>
</dbReference>
<dbReference type="InterPro" id="IPR005712">
    <property type="entry name" value="Ribosomal_uS5_bac-type"/>
</dbReference>
<evidence type="ECO:0000256" key="6">
    <source>
        <dbReference type="ARBA" id="ARBA00035255"/>
    </source>
</evidence>
<evidence type="ECO:0000313" key="12">
    <source>
        <dbReference type="Proteomes" id="UP000316925"/>
    </source>
</evidence>
<organism evidence="11 12">
    <name type="scientific">Aerophobetes bacterium</name>
    <dbReference type="NCBI Taxonomy" id="2030807"/>
    <lineage>
        <taxon>Bacteria</taxon>
        <taxon>Candidatus Aerophobota</taxon>
    </lineage>
</organism>
<dbReference type="NCBIfam" id="TIGR01021">
    <property type="entry name" value="rpsE_bact"/>
    <property type="match status" value="1"/>
</dbReference>
<dbReference type="GO" id="GO:0019843">
    <property type="term" value="F:rRNA binding"/>
    <property type="evidence" value="ECO:0007669"/>
    <property type="project" value="UniProtKB-KW"/>
</dbReference>
<dbReference type="InterPro" id="IPR014721">
    <property type="entry name" value="Ribsml_uS5_D2-typ_fold_subgr"/>
</dbReference>
<dbReference type="PANTHER" id="PTHR48277">
    <property type="entry name" value="MITOCHONDRIAL RIBOSOMAL PROTEIN S5"/>
    <property type="match status" value="1"/>
</dbReference>
<dbReference type="GO" id="GO:0015935">
    <property type="term" value="C:small ribosomal subunit"/>
    <property type="evidence" value="ECO:0007669"/>
    <property type="project" value="InterPro"/>
</dbReference>
<dbReference type="InterPro" id="IPR013810">
    <property type="entry name" value="Ribosomal_uS5_N"/>
</dbReference>
<proteinExistence type="inferred from homology"/>
<dbReference type="PROSITE" id="PS50881">
    <property type="entry name" value="S5_DSRBD"/>
    <property type="match status" value="1"/>
</dbReference>
<evidence type="ECO:0000256" key="2">
    <source>
        <dbReference type="ARBA" id="ARBA00022730"/>
    </source>
</evidence>
<evidence type="ECO:0000256" key="8">
    <source>
        <dbReference type="PROSITE-ProRule" id="PRU00268"/>
    </source>
</evidence>
<dbReference type="Proteomes" id="UP000316925">
    <property type="component" value="Unassembled WGS sequence"/>
</dbReference>
<keyword evidence="4 8" id="KW-0689">Ribosomal protein</keyword>
<dbReference type="Pfam" id="PF03719">
    <property type="entry name" value="Ribosomal_S5_C"/>
    <property type="match status" value="1"/>
</dbReference>
<evidence type="ECO:0000259" key="10">
    <source>
        <dbReference type="PROSITE" id="PS50881"/>
    </source>
</evidence>
<dbReference type="Gene3D" id="3.30.230.10">
    <property type="match status" value="1"/>
</dbReference>
<dbReference type="Pfam" id="PF00333">
    <property type="entry name" value="Ribosomal_S5"/>
    <property type="match status" value="1"/>
</dbReference>
<dbReference type="GO" id="GO:0006412">
    <property type="term" value="P:translation"/>
    <property type="evidence" value="ECO:0007669"/>
    <property type="project" value="InterPro"/>
</dbReference>
<evidence type="ECO:0000256" key="5">
    <source>
        <dbReference type="ARBA" id="ARBA00023274"/>
    </source>
</evidence>
<comment type="caution">
    <text evidence="11">The sequence shown here is derived from an EMBL/GenBank/DDBJ whole genome shotgun (WGS) entry which is preliminary data.</text>
</comment>
<reference evidence="11 12" key="1">
    <citation type="submission" date="2019-03" db="EMBL/GenBank/DDBJ databases">
        <title>Metabolic potential of uncultured bacteria and archaea associated with petroleum seepage in deep-sea sediments.</title>
        <authorList>
            <person name="Dong X."/>
            <person name="Hubert C."/>
        </authorList>
    </citation>
    <scope>NUCLEOTIDE SEQUENCE [LARGE SCALE GENOMIC DNA]</scope>
    <source>
        <strain evidence="11">E29_bin28</strain>
    </source>
</reference>
<dbReference type="PROSITE" id="PS00585">
    <property type="entry name" value="RIBOSOMAL_S5"/>
    <property type="match status" value="1"/>
</dbReference>
<evidence type="ECO:0000256" key="9">
    <source>
        <dbReference type="RuleBase" id="RU003823"/>
    </source>
</evidence>
<dbReference type="AlphaFoldDB" id="A0A523YS63"/>
<dbReference type="InterPro" id="IPR000851">
    <property type="entry name" value="Ribosomal_uS5"/>
</dbReference>
<protein>
    <recommendedName>
        <fullName evidence="6">Small ribosomal subunit protein uS5</fullName>
    </recommendedName>
    <alternativeName>
        <fullName evidence="7">30S ribosomal protein S5</fullName>
    </alternativeName>
</protein>
<dbReference type="GO" id="GO:0003735">
    <property type="term" value="F:structural constituent of ribosome"/>
    <property type="evidence" value="ECO:0007669"/>
    <property type="project" value="UniProtKB-UniRule"/>
</dbReference>
<comment type="similarity">
    <text evidence="1 9">Belongs to the universal ribosomal protein uS5 family.</text>
</comment>
<gene>
    <name evidence="11" type="ORF">E3J33_00430</name>
</gene>
<accession>A0A523YS63</accession>
<keyword evidence="2" id="KW-0699">rRNA-binding</keyword>
<evidence type="ECO:0000256" key="1">
    <source>
        <dbReference type="ARBA" id="ARBA00008945"/>
    </source>
</evidence>
<dbReference type="InterPro" id="IPR005324">
    <property type="entry name" value="Ribosomal_uS5_C"/>
</dbReference>
<evidence type="ECO:0000256" key="3">
    <source>
        <dbReference type="ARBA" id="ARBA00022884"/>
    </source>
</evidence>
<evidence type="ECO:0000256" key="7">
    <source>
        <dbReference type="ARBA" id="ARBA00035519"/>
    </source>
</evidence>
<dbReference type="SUPFAM" id="SSF54211">
    <property type="entry name" value="Ribosomal protein S5 domain 2-like"/>
    <property type="match status" value="1"/>
</dbReference>